<evidence type="ECO:0000256" key="4">
    <source>
        <dbReference type="ARBA" id="ARBA00023136"/>
    </source>
</evidence>
<name>A0A1G6MXB1_9NOCA</name>
<evidence type="ECO:0000313" key="8">
    <source>
        <dbReference type="EMBL" id="SDC60172.1"/>
    </source>
</evidence>
<dbReference type="RefSeq" id="WP_072846636.1">
    <property type="nucleotide sequence ID" value="NZ_FNAB01000001.1"/>
</dbReference>
<feature type="transmembrane region" description="Helical" evidence="6">
    <location>
        <begin position="140"/>
        <end position="157"/>
    </location>
</feature>
<feature type="transmembrane region" description="Helical" evidence="6">
    <location>
        <begin position="349"/>
        <end position="367"/>
    </location>
</feature>
<keyword evidence="3 6" id="KW-1133">Transmembrane helix</keyword>
<feature type="transmembrane region" description="Helical" evidence="6">
    <location>
        <begin position="426"/>
        <end position="444"/>
    </location>
</feature>
<dbReference type="AlphaFoldDB" id="A0A1G6MXB1"/>
<accession>A0A1G6MXB1</accession>
<evidence type="ECO:0000256" key="5">
    <source>
        <dbReference type="SAM" id="MobiDB-lite"/>
    </source>
</evidence>
<evidence type="ECO:0000259" key="7">
    <source>
        <dbReference type="Pfam" id="PF13515"/>
    </source>
</evidence>
<organism evidence="8 9">
    <name type="scientific">Rhodococcus tukisamuensis</name>
    <dbReference type="NCBI Taxonomy" id="168276"/>
    <lineage>
        <taxon>Bacteria</taxon>
        <taxon>Bacillati</taxon>
        <taxon>Actinomycetota</taxon>
        <taxon>Actinomycetes</taxon>
        <taxon>Mycobacteriales</taxon>
        <taxon>Nocardiaceae</taxon>
        <taxon>Rhodococcus</taxon>
    </lineage>
</organism>
<reference evidence="8 9" key="1">
    <citation type="submission" date="2016-10" db="EMBL/GenBank/DDBJ databases">
        <authorList>
            <person name="de Groot N.N."/>
        </authorList>
    </citation>
    <scope>NUCLEOTIDE SEQUENCE [LARGE SCALE GENOMIC DNA]</scope>
    <source>
        <strain evidence="8 9">JCM 11308</strain>
    </source>
</reference>
<dbReference type="Proteomes" id="UP000199417">
    <property type="component" value="Unassembled WGS sequence"/>
</dbReference>
<sequence>MPESHGPPSPAPAREVLFGLPPAGRRWPGATRAAFAMGIPALAAVALGYPQQALTVTIGAFAVIYGEGRPYRARWKVVALAALALVAASWVGALVGEPVRHAIADGGSPALLMWVVLVMSAVAVVGTYTVDSLRLGPPGVWFFVLTTQIGALNVQSGMSPTEIALWCALGGASAVAVSMVGALRTPHGPEVVASAAATTAIDDYVARQAAGRGSPELRHRAAQMLQVAWQSLYDGGLVARGHPLVEVLSAAQVRLSGAIRRDPSLDPDSDLDDVRPQPPMPRPGVRYRFLRALHPDSHAWTSATRVLVACLVAGGVTVAIGTDRPDWAVITAVLVLHQGPDRILGTYRGIHRVAGTVVGVVVFAVLFSLHLSGVWLVLTVMALQLLFELFVTRNYGVAVVFITPLAILIGNTGQPHAAVAPVVWERLVETAVGVAVALVVLWTVDRHAHRRVLRWTDRRVALFTGLTLQALRAPAGGDALLPLRRDLTFELHSSSLAGIDAAHNEPAWAAARWPAHSDLHHLGFDVLAGCWSAAAGRRPPDDEITGWERRLAAFARNG</sequence>
<feature type="transmembrane region" description="Helical" evidence="6">
    <location>
        <begin position="41"/>
        <end position="65"/>
    </location>
</feature>
<dbReference type="EMBL" id="FNAB01000001">
    <property type="protein sequence ID" value="SDC60172.1"/>
    <property type="molecule type" value="Genomic_DNA"/>
</dbReference>
<feature type="transmembrane region" description="Helical" evidence="6">
    <location>
        <begin position="163"/>
        <end position="183"/>
    </location>
</feature>
<keyword evidence="2 6" id="KW-0812">Transmembrane</keyword>
<feature type="transmembrane region" description="Helical" evidence="6">
    <location>
        <begin position="77"/>
        <end position="96"/>
    </location>
</feature>
<evidence type="ECO:0000256" key="3">
    <source>
        <dbReference type="ARBA" id="ARBA00022989"/>
    </source>
</evidence>
<feature type="transmembrane region" description="Helical" evidence="6">
    <location>
        <begin position="108"/>
        <end position="128"/>
    </location>
</feature>
<comment type="subcellular location">
    <subcellularLocation>
        <location evidence="1">Membrane</location>
        <topology evidence="1">Multi-pass membrane protein</topology>
    </subcellularLocation>
</comment>
<feature type="domain" description="Integral membrane bound transporter" evidence="7">
    <location>
        <begin position="315"/>
        <end position="440"/>
    </location>
</feature>
<dbReference type="Pfam" id="PF13515">
    <property type="entry name" value="FUSC_2"/>
    <property type="match status" value="1"/>
</dbReference>
<protein>
    <submittedName>
        <fullName evidence="8">Fusaric acid resistance protein-like</fullName>
    </submittedName>
</protein>
<keyword evidence="4 6" id="KW-0472">Membrane</keyword>
<evidence type="ECO:0000256" key="2">
    <source>
        <dbReference type="ARBA" id="ARBA00022692"/>
    </source>
</evidence>
<gene>
    <name evidence="8" type="ORF">SAMN05444580_101347</name>
</gene>
<dbReference type="InterPro" id="IPR049453">
    <property type="entry name" value="Memb_transporter_dom"/>
</dbReference>
<keyword evidence="9" id="KW-1185">Reference proteome</keyword>
<dbReference type="GO" id="GO:0016020">
    <property type="term" value="C:membrane"/>
    <property type="evidence" value="ECO:0007669"/>
    <property type="project" value="UniProtKB-SubCell"/>
</dbReference>
<evidence type="ECO:0000256" key="1">
    <source>
        <dbReference type="ARBA" id="ARBA00004141"/>
    </source>
</evidence>
<evidence type="ECO:0000313" key="9">
    <source>
        <dbReference type="Proteomes" id="UP000199417"/>
    </source>
</evidence>
<evidence type="ECO:0000256" key="6">
    <source>
        <dbReference type="SAM" id="Phobius"/>
    </source>
</evidence>
<feature type="region of interest" description="Disordered" evidence="5">
    <location>
        <begin position="259"/>
        <end position="282"/>
    </location>
</feature>
<proteinExistence type="predicted"/>
<dbReference type="STRING" id="168276.SAMN05444580_101347"/>